<evidence type="ECO:0000313" key="3">
    <source>
        <dbReference type="Proteomes" id="UP000293289"/>
    </source>
</evidence>
<evidence type="ECO:0000259" key="1">
    <source>
        <dbReference type="Pfam" id="PF06722"/>
    </source>
</evidence>
<name>A0A4Q7MDJ9_9MICO</name>
<proteinExistence type="predicted"/>
<dbReference type="PANTHER" id="PTHR48050">
    <property type="entry name" value="STEROL 3-BETA-GLUCOSYLTRANSFERASE"/>
    <property type="match status" value="1"/>
</dbReference>
<keyword evidence="3" id="KW-1185">Reference proteome</keyword>
<gene>
    <name evidence="2" type="ORF">EV187_1895</name>
</gene>
<comment type="caution">
    <text evidence="2">The sequence shown here is derived from an EMBL/GenBank/DDBJ whole genome shotgun (WGS) entry which is preliminary data.</text>
</comment>
<dbReference type="SUPFAM" id="SSF53756">
    <property type="entry name" value="UDP-Glycosyltransferase/glycogen phosphorylase"/>
    <property type="match status" value="1"/>
</dbReference>
<dbReference type="GO" id="GO:0016758">
    <property type="term" value="F:hexosyltransferase activity"/>
    <property type="evidence" value="ECO:0007669"/>
    <property type="project" value="UniProtKB-ARBA"/>
</dbReference>
<dbReference type="Proteomes" id="UP000293289">
    <property type="component" value="Unassembled WGS sequence"/>
</dbReference>
<keyword evidence="2" id="KW-0808">Transferase</keyword>
<organism evidence="2 3">
    <name type="scientific">Agromyces ramosus</name>
    <dbReference type="NCBI Taxonomy" id="33879"/>
    <lineage>
        <taxon>Bacteria</taxon>
        <taxon>Bacillati</taxon>
        <taxon>Actinomycetota</taxon>
        <taxon>Actinomycetes</taxon>
        <taxon>Micrococcales</taxon>
        <taxon>Microbacteriaceae</taxon>
        <taxon>Agromyces</taxon>
    </lineage>
</organism>
<dbReference type="GO" id="GO:0008194">
    <property type="term" value="F:UDP-glycosyltransferase activity"/>
    <property type="evidence" value="ECO:0007669"/>
    <property type="project" value="InterPro"/>
</dbReference>
<sequence>MVESGMAEVMIAVMPFQGHVAPMAAVARAFVEAGHGVRVYTGSAHADRFTAVGAQALRWTSAPDFDEHDLAATFPMLRGRKGPRQMLANVEHVFVRTAAAQSDDLVRAFDERPWDVVVADGLSLGAHLASERTRTPWVTVSIVPLAIPSRDLPPPMLGLAPATGALGRLRDRALRAVARAGAYGIRRAYIAERARAGLPANGRSFDEAWYSSDLVCATGVAELEFARSDLATHVVFVGELTRATAGGAALPTWWDEVAASAEPVVHVTQGTLNVDPHDLIEPTFAALGRQPVLVVAATGRADDPSLPFPAPPNARVAGLLPYGALLPRVDVMVTNGGWGGVLAALAAGIPLIVAGGDLDKPGVAARVAWSGAGVNLRSGRPSARTVLRGWRRVSTDAAYRVNAARIAERLAEHHGPAEVVEHTLRLLATRQPPAAATAE</sequence>
<dbReference type="InterPro" id="IPR002213">
    <property type="entry name" value="UDP_glucos_trans"/>
</dbReference>
<feature type="domain" description="Erythromycin biosynthesis protein CIII-like C-terminal" evidence="1">
    <location>
        <begin position="310"/>
        <end position="423"/>
    </location>
</feature>
<evidence type="ECO:0000313" key="2">
    <source>
        <dbReference type="EMBL" id="RZS66176.1"/>
    </source>
</evidence>
<dbReference type="Gene3D" id="3.40.50.2000">
    <property type="entry name" value="Glycogen Phosphorylase B"/>
    <property type="match status" value="2"/>
</dbReference>
<dbReference type="InterPro" id="IPR010610">
    <property type="entry name" value="EryCIII-like_C"/>
</dbReference>
<dbReference type="PANTHER" id="PTHR48050:SF13">
    <property type="entry name" value="STEROL 3-BETA-GLUCOSYLTRANSFERASE UGT80A2"/>
    <property type="match status" value="1"/>
</dbReference>
<reference evidence="2 3" key="1">
    <citation type="submission" date="2019-02" db="EMBL/GenBank/DDBJ databases">
        <title>Genomic Encyclopedia of Type Strains, Phase IV (KMG-IV): sequencing the most valuable type-strain genomes for metagenomic binning, comparative biology and taxonomic classification.</title>
        <authorList>
            <person name="Goeker M."/>
        </authorList>
    </citation>
    <scope>NUCLEOTIDE SEQUENCE [LARGE SCALE GENOMIC DNA]</scope>
    <source>
        <strain evidence="2 3">DSM 43045</strain>
    </source>
</reference>
<dbReference type="CDD" id="cd03784">
    <property type="entry name" value="GT1_Gtf-like"/>
    <property type="match status" value="1"/>
</dbReference>
<accession>A0A4Q7MDJ9</accession>
<dbReference type="EMBL" id="SGWY01000002">
    <property type="protein sequence ID" value="RZS66176.1"/>
    <property type="molecule type" value="Genomic_DNA"/>
</dbReference>
<dbReference type="InterPro" id="IPR050426">
    <property type="entry name" value="Glycosyltransferase_28"/>
</dbReference>
<dbReference type="GO" id="GO:0017000">
    <property type="term" value="P:antibiotic biosynthetic process"/>
    <property type="evidence" value="ECO:0007669"/>
    <property type="project" value="UniProtKB-ARBA"/>
</dbReference>
<protein>
    <submittedName>
        <fullName evidence="2">UDP:flavonoid glycosyltransferase YjiC (YdhE family)</fullName>
    </submittedName>
</protein>
<dbReference type="Pfam" id="PF06722">
    <property type="entry name" value="EryCIII-like_C"/>
    <property type="match status" value="1"/>
</dbReference>
<dbReference type="AlphaFoldDB" id="A0A4Q7MDJ9"/>